<sequence length="242" mass="26615">MTAPSSDAASGGRLDTLTMTLLLVSYPVLAHLALHYRSMPLTVAAGLALAVAALWKPLGERRPAAWATLAAVAAALLWLASLRLAVLPLYLPPVAANLFLAWLFARTLRPGVKPLIERLVWHLHGRPAALEPALRDYARCLTWLWTGFFGGVAAVSAVLALFADPDGVLALAGLHNPLPLPQQWWFWFTNVINLALAALIMAVEFGYRRRRFPEHRALYGSLFGFLRRMRTAVPGIWRDLLA</sequence>
<keyword evidence="1" id="KW-1133">Transmembrane helix</keyword>
<reference evidence="3" key="1">
    <citation type="journal article" date="2019" name="Int. J. Syst. Evol. Microbiol.">
        <title>The Global Catalogue of Microorganisms (GCM) 10K type strain sequencing project: providing services to taxonomists for standard genome sequencing and annotation.</title>
        <authorList>
            <consortium name="The Broad Institute Genomics Platform"/>
            <consortium name="The Broad Institute Genome Sequencing Center for Infectious Disease"/>
            <person name="Wu L."/>
            <person name="Ma J."/>
        </authorList>
    </citation>
    <scope>NUCLEOTIDE SEQUENCE [LARGE SCALE GENOMIC DNA]</scope>
    <source>
        <strain evidence="3">CGMCC 1.13574</strain>
    </source>
</reference>
<keyword evidence="1" id="KW-0472">Membrane</keyword>
<accession>A0ABV9NLR8</accession>
<feature type="transmembrane region" description="Helical" evidence="1">
    <location>
        <begin position="143"/>
        <end position="164"/>
    </location>
</feature>
<keyword evidence="1" id="KW-0812">Transmembrane</keyword>
<keyword evidence="3" id="KW-1185">Reference proteome</keyword>
<evidence type="ECO:0000313" key="2">
    <source>
        <dbReference type="EMBL" id="MFC4727738.1"/>
    </source>
</evidence>
<comment type="caution">
    <text evidence="2">The sequence shown here is derived from an EMBL/GenBank/DDBJ whole genome shotgun (WGS) entry which is preliminary data.</text>
</comment>
<dbReference type="Proteomes" id="UP001595892">
    <property type="component" value="Unassembled WGS sequence"/>
</dbReference>
<feature type="transmembrane region" description="Helical" evidence="1">
    <location>
        <begin position="87"/>
        <end position="105"/>
    </location>
</feature>
<dbReference type="RefSeq" id="WP_377003750.1">
    <property type="nucleotide sequence ID" value="NZ_JBHSGG010000016.1"/>
</dbReference>
<evidence type="ECO:0000313" key="3">
    <source>
        <dbReference type="Proteomes" id="UP001595892"/>
    </source>
</evidence>
<feature type="transmembrane region" description="Helical" evidence="1">
    <location>
        <begin position="184"/>
        <end position="207"/>
    </location>
</feature>
<protein>
    <submittedName>
        <fullName evidence="2">Ketosynthase</fullName>
    </submittedName>
</protein>
<dbReference type="EMBL" id="JBHSGG010000016">
    <property type="protein sequence ID" value="MFC4727738.1"/>
    <property type="molecule type" value="Genomic_DNA"/>
</dbReference>
<gene>
    <name evidence="2" type="ORF">ACFO3Q_06090</name>
</gene>
<organism evidence="2 3">
    <name type="scientific">Coralloluteibacterium thermophilum</name>
    <dbReference type="NCBI Taxonomy" id="2707049"/>
    <lineage>
        <taxon>Bacteria</taxon>
        <taxon>Pseudomonadati</taxon>
        <taxon>Pseudomonadota</taxon>
        <taxon>Gammaproteobacteria</taxon>
        <taxon>Lysobacterales</taxon>
        <taxon>Lysobacteraceae</taxon>
        <taxon>Coralloluteibacterium</taxon>
    </lineage>
</organism>
<proteinExistence type="predicted"/>
<evidence type="ECO:0000256" key="1">
    <source>
        <dbReference type="SAM" id="Phobius"/>
    </source>
</evidence>
<name>A0ABV9NLR8_9GAMM</name>
<feature type="transmembrane region" description="Helical" evidence="1">
    <location>
        <begin position="38"/>
        <end position="55"/>
    </location>
</feature>
<feature type="transmembrane region" description="Helical" evidence="1">
    <location>
        <begin position="64"/>
        <end position="81"/>
    </location>
</feature>